<dbReference type="PANTHER" id="PTHR43032:SF4">
    <property type="entry name" value="OXIDOREDUCTASE MOLYBDOPTERIN-BINDING DOMAIN-CONTAINING PROTEIN"/>
    <property type="match status" value="1"/>
</dbReference>
<dbReference type="Gene3D" id="3.90.420.10">
    <property type="entry name" value="Oxidoreductase, molybdopterin-binding domain"/>
    <property type="match status" value="1"/>
</dbReference>
<dbReference type="InterPro" id="IPR036374">
    <property type="entry name" value="OxRdtase_Mopterin-bd_sf"/>
</dbReference>
<gene>
    <name evidence="2" type="ORF">EAS61_32810</name>
</gene>
<protein>
    <submittedName>
        <fullName evidence="2">Sulfite oxidase-like oxidoreductase</fullName>
    </submittedName>
</protein>
<evidence type="ECO:0000313" key="2">
    <source>
        <dbReference type="EMBL" id="RXG86656.1"/>
    </source>
</evidence>
<dbReference type="InterPro" id="IPR000572">
    <property type="entry name" value="OxRdtase_Mopterin-bd_dom"/>
</dbReference>
<dbReference type="AlphaFoldDB" id="A0A4Q0QAF9"/>
<name>A0A4Q0QAF9_9BRAD</name>
<sequence length="204" mass="23860">MEVAVRSNERRERERELRAAGRLPPGQSLTLEWPVKHVGPVPVFRPKTWDFRVFGLVEEQLRLSWEELSNLPQSEVFADMHCVVHWSRFDNHWEGLLATELVKRVKLRPEARHVMVHGENNHTANLPISDFLRPTTIFALRHNGELLTAEHGYPLRLVVPNLYAYKSVKWVRGIEFLDRESPGLWEFNGYHIHGDPFKEQRSSS</sequence>
<proteinExistence type="predicted"/>
<evidence type="ECO:0000259" key="1">
    <source>
        <dbReference type="Pfam" id="PF00174"/>
    </source>
</evidence>
<reference evidence="2 3" key="1">
    <citation type="submission" date="2018-11" db="EMBL/GenBank/DDBJ databases">
        <title>Bradyrhizobium sp. nov., isolated from effective nodules of peanut in China.</title>
        <authorList>
            <person name="Li Y."/>
        </authorList>
    </citation>
    <scope>NUCLEOTIDE SEQUENCE [LARGE SCALE GENOMIC DNA]</scope>
    <source>
        <strain evidence="2 3">CCBAU 51770</strain>
    </source>
</reference>
<evidence type="ECO:0000313" key="3">
    <source>
        <dbReference type="Proteomes" id="UP000290174"/>
    </source>
</evidence>
<dbReference type="PANTHER" id="PTHR43032">
    <property type="entry name" value="PROTEIN-METHIONINE-SULFOXIDE REDUCTASE"/>
    <property type="match status" value="1"/>
</dbReference>
<comment type="caution">
    <text evidence="2">The sequence shown here is derived from an EMBL/GenBank/DDBJ whole genome shotgun (WGS) entry which is preliminary data.</text>
</comment>
<dbReference type="Pfam" id="PF00174">
    <property type="entry name" value="Oxidored_molyb"/>
    <property type="match status" value="1"/>
</dbReference>
<dbReference type="EMBL" id="RKMK01000046">
    <property type="protein sequence ID" value="RXG86656.1"/>
    <property type="molecule type" value="Genomic_DNA"/>
</dbReference>
<dbReference type="Proteomes" id="UP000290174">
    <property type="component" value="Unassembled WGS sequence"/>
</dbReference>
<dbReference type="SUPFAM" id="SSF56524">
    <property type="entry name" value="Oxidoreductase molybdopterin-binding domain"/>
    <property type="match status" value="1"/>
</dbReference>
<dbReference type="CDD" id="cd02109">
    <property type="entry name" value="arch_bact_SO_family_Moco"/>
    <property type="match status" value="1"/>
</dbReference>
<accession>A0A4Q0QAF9</accession>
<organism evidence="2 3">
    <name type="scientific">Bradyrhizobium zhanjiangense</name>
    <dbReference type="NCBI Taxonomy" id="1325107"/>
    <lineage>
        <taxon>Bacteria</taxon>
        <taxon>Pseudomonadati</taxon>
        <taxon>Pseudomonadota</taxon>
        <taxon>Alphaproteobacteria</taxon>
        <taxon>Hyphomicrobiales</taxon>
        <taxon>Nitrobacteraceae</taxon>
        <taxon>Bradyrhizobium</taxon>
    </lineage>
</organism>
<feature type="domain" description="Oxidoreductase molybdopterin-binding" evidence="1">
    <location>
        <begin position="39"/>
        <end position="185"/>
    </location>
</feature>